<evidence type="ECO:0000313" key="4">
    <source>
        <dbReference type="EMBL" id="AHC16717.1"/>
    </source>
</evidence>
<dbReference type="eggNOG" id="COG1247">
    <property type="taxonomic scope" value="Bacteria"/>
</dbReference>
<dbReference type="AlphaFoldDB" id="V5WLF7"/>
<dbReference type="Pfam" id="PF00583">
    <property type="entry name" value="Acetyltransf_1"/>
    <property type="match status" value="1"/>
</dbReference>
<dbReference type="PANTHER" id="PTHR43877">
    <property type="entry name" value="AMINOALKYLPHOSPHONATE N-ACETYLTRANSFERASE-RELATED-RELATED"/>
    <property type="match status" value="1"/>
</dbReference>
<evidence type="ECO:0000256" key="2">
    <source>
        <dbReference type="ARBA" id="ARBA00023315"/>
    </source>
</evidence>
<dbReference type="OrthoDB" id="9794197at2"/>
<dbReference type="PANTHER" id="PTHR43877:SF1">
    <property type="entry name" value="ACETYLTRANSFERASE"/>
    <property type="match status" value="1"/>
</dbReference>
<dbReference type="RefSeq" id="WP_024269605.1">
    <property type="nucleotide sequence ID" value="NC_023035.1"/>
</dbReference>
<dbReference type="PROSITE" id="PS51186">
    <property type="entry name" value="GNAT"/>
    <property type="match status" value="1"/>
</dbReference>
<dbReference type="InterPro" id="IPR016181">
    <property type="entry name" value="Acyl_CoA_acyltransferase"/>
</dbReference>
<sequence length="158" mass="18446">MVRKAKISDAERIAEIHVFSWRTSYRHMLSDEILFNKLNVQTSLNRHRENLSTEEQTLWVYDDGIIKGFMAAVEEGDFLEIKAIYIDPAFYREGCGAALMSFAEEYAEKQGISQMFLWVLEGNSAARRFYEKHGYSSDGVRTYREVLDAHELRYSKKL</sequence>
<keyword evidence="2" id="KW-0012">Acyltransferase</keyword>
<feature type="domain" description="N-acetyltransferase" evidence="3">
    <location>
        <begin position="1"/>
        <end position="158"/>
    </location>
</feature>
<dbReference type="STRING" id="1307761.L21SP2_3379"/>
<keyword evidence="1 4" id="KW-0808">Transferase</keyword>
<dbReference type="Gene3D" id="3.40.630.30">
    <property type="match status" value="1"/>
</dbReference>
<gene>
    <name evidence="4" type="ORF">L21SP2_3379</name>
</gene>
<reference evidence="4 5" key="1">
    <citation type="journal article" date="2015" name="Stand. Genomic Sci.">
        <title>Complete genome sequence and description of Salinispira pacifica gen. nov., sp. nov., a novel spirochaete isolated form a hypersaline microbial mat.</title>
        <authorList>
            <person name="Ben Hania W."/>
            <person name="Joseph M."/>
            <person name="Schumann P."/>
            <person name="Bunk B."/>
            <person name="Fiebig A."/>
            <person name="Sproer C."/>
            <person name="Klenk H.P."/>
            <person name="Fardeau M.L."/>
            <person name="Spring S."/>
        </authorList>
    </citation>
    <scope>NUCLEOTIDE SEQUENCE [LARGE SCALE GENOMIC DNA]</scope>
    <source>
        <strain evidence="4 5">L21-RPul-D2</strain>
    </source>
</reference>
<evidence type="ECO:0000259" key="3">
    <source>
        <dbReference type="PROSITE" id="PS51186"/>
    </source>
</evidence>
<dbReference type="HOGENOM" id="CLU_013985_18_6_12"/>
<keyword evidence="5" id="KW-1185">Reference proteome</keyword>
<accession>V5WLF7</accession>
<organism evidence="4 5">
    <name type="scientific">Salinispira pacifica</name>
    <dbReference type="NCBI Taxonomy" id="1307761"/>
    <lineage>
        <taxon>Bacteria</taxon>
        <taxon>Pseudomonadati</taxon>
        <taxon>Spirochaetota</taxon>
        <taxon>Spirochaetia</taxon>
        <taxon>Spirochaetales</taxon>
        <taxon>Spirochaetaceae</taxon>
        <taxon>Salinispira</taxon>
    </lineage>
</organism>
<dbReference type="SUPFAM" id="SSF55729">
    <property type="entry name" value="Acyl-CoA N-acyltransferases (Nat)"/>
    <property type="match status" value="1"/>
</dbReference>
<dbReference type="GO" id="GO:0016747">
    <property type="term" value="F:acyltransferase activity, transferring groups other than amino-acyl groups"/>
    <property type="evidence" value="ECO:0007669"/>
    <property type="project" value="InterPro"/>
</dbReference>
<name>V5WLF7_9SPIO</name>
<dbReference type="CDD" id="cd04301">
    <property type="entry name" value="NAT_SF"/>
    <property type="match status" value="1"/>
</dbReference>
<evidence type="ECO:0000313" key="5">
    <source>
        <dbReference type="Proteomes" id="UP000018680"/>
    </source>
</evidence>
<protein>
    <submittedName>
        <fullName evidence="4">GCN5-related N-acetyltransferase</fullName>
    </submittedName>
</protein>
<proteinExistence type="predicted"/>
<dbReference type="Proteomes" id="UP000018680">
    <property type="component" value="Chromosome"/>
</dbReference>
<dbReference type="InterPro" id="IPR000182">
    <property type="entry name" value="GNAT_dom"/>
</dbReference>
<dbReference type="InterPro" id="IPR050832">
    <property type="entry name" value="Bact_Acetyltransf"/>
</dbReference>
<evidence type="ECO:0000256" key="1">
    <source>
        <dbReference type="ARBA" id="ARBA00022679"/>
    </source>
</evidence>
<dbReference type="EMBL" id="CP006939">
    <property type="protein sequence ID" value="AHC16717.1"/>
    <property type="molecule type" value="Genomic_DNA"/>
</dbReference>
<dbReference type="KEGG" id="slr:L21SP2_3379"/>